<dbReference type="STRING" id="1076935.U4L1J1"/>
<dbReference type="Gene3D" id="4.10.240.10">
    <property type="entry name" value="Zn(2)-C6 fungal-type DNA-binding domain"/>
    <property type="match status" value="1"/>
</dbReference>
<accession>U4L1J1</accession>
<proteinExistence type="predicted"/>
<dbReference type="eggNOG" id="KOG1721">
    <property type="taxonomic scope" value="Eukaryota"/>
</dbReference>
<dbReference type="GO" id="GO:0006351">
    <property type="term" value="P:DNA-templated transcription"/>
    <property type="evidence" value="ECO:0007669"/>
    <property type="project" value="InterPro"/>
</dbReference>
<evidence type="ECO:0000256" key="2">
    <source>
        <dbReference type="ARBA" id="ARBA00022833"/>
    </source>
</evidence>
<dbReference type="OrthoDB" id="40579at2759"/>
<dbReference type="GO" id="GO:0003677">
    <property type="term" value="F:DNA binding"/>
    <property type="evidence" value="ECO:0007669"/>
    <property type="project" value="InterPro"/>
</dbReference>
<dbReference type="CDD" id="cd12148">
    <property type="entry name" value="fungal_TF_MHR"/>
    <property type="match status" value="1"/>
</dbReference>
<feature type="domain" description="Zn(2)-C6 fungal-type" evidence="7">
    <location>
        <begin position="37"/>
        <end position="66"/>
    </location>
</feature>
<name>U4L1J1_PYROM</name>
<dbReference type="InterPro" id="IPR001138">
    <property type="entry name" value="Zn2Cys6_DnaBD"/>
</dbReference>
<feature type="compositionally biased region" description="Basic and acidic residues" evidence="6">
    <location>
        <begin position="1"/>
        <end position="20"/>
    </location>
</feature>
<keyword evidence="4" id="KW-0804">Transcription</keyword>
<dbReference type="PANTHER" id="PTHR47660">
    <property type="entry name" value="TRANSCRIPTION FACTOR WITH C2H2 AND ZN(2)-CYS(6) DNA BINDING DOMAIN (EUROFUNG)-RELATED-RELATED"/>
    <property type="match status" value="1"/>
</dbReference>
<dbReference type="OMA" id="ITMMRYR"/>
<keyword evidence="9" id="KW-1185">Reference proteome</keyword>
<feature type="compositionally biased region" description="Basic and acidic residues" evidence="6">
    <location>
        <begin position="258"/>
        <end position="269"/>
    </location>
</feature>
<dbReference type="PANTHER" id="PTHR47660:SF2">
    <property type="entry name" value="TRANSCRIPTION FACTOR WITH C2H2 AND ZN(2)-CYS(6) DNA BINDING DOMAIN (EUROFUNG)"/>
    <property type="match status" value="1"/>
</dbReference>
<dbReference type="PROSITE" id="PS00463">
    <property type="entry name" value="ZN2_CY6_FUNGAL_1"/>
    <property type="match status" value="1"/>
</dbReference>
<evidence type="ECO:0000256" key="4">
    <source>
        <dbReference type="ARBA" id="ARBA00023163"/>
    </source>
</evidence>
<dbReference type="GO" id="GO:0008270">
    <property type="term" value="F:zinc ion binding"/>
    <property type="evidence" value="ECO:0007669"/>
    <property type="project" value="InterPro"/>
</dbReference>
<dbReference type="EMBL" id="HF935410">
    <property type="protein sequence ID" value="CCX08375.1"/>
    <property type="molecule type" value="Genomic_DNA"/>
</dbReference>
<gene>
    <name evidence="8" type="ORF">PCON_07968</name>
</gene>
<dbReference type="SUPFAM" id="SSF57701">
    <property type="entry name" value="Zn2/Cys6 DNA-binding domain"/>
    <property type="match status" value="1"/>
</dbReference>
<evidence type="ECO:0000256" key="5">
    <source>
        <dbReference type="ARBA" id="ARBA00023242"/>
    </source>
</evidence>
<dbReference type="Pfam" id="PF04082">
    <property type="entry name" value="Fungal_trans"/>
    <property type="match status" value="1"/>
</dbReference>
<evidence type="ECO:0000313" key="8">
    <source>
        <dbReference type="EMBL" id="CCX08375.1"/>
    </source>
</evidence>
<dbReference type="GO" id="GO:0000981">
    <property type="term" value="F:DNA-binding transcription factor activity, RNA polymerase II-specific"/>
    <property type="evidence" value="ECO:0007669"/>
    <property type="project" value="InterPro"/>
</dbReference>
<keyword evidence="2" id="KW-0862">Zinc</keyword>
<evidence type="ECO:0000313" key="9">
    <source>
        <dbReference type="Proteomes" id="UP000018144"/>
    </source>
</evidence>
<feature type="region of interest" description="Disordered" evidence="6">
    <location>
        <begin position="1"/>
        <end position="29"/>
    </location>
</feature>
<feature type="region of interest" description="Disordered" evidence="6">
    <location>
        <begin position="257"/>
        <end position="276"/>
    </location>
</feature>
<evidence type="ECO:0000256" key="3">
    <source>
        <dbReference type="ARBA" id="ARBA00023015"/>
    </source>
</evidence>
<sequence>MSSDLLKRHFLNHDENNENKRQRRTQLPTASGRVTQACKACASAKLKCEEEKPCHRCQQKGLRCEYAQQEADRLRKRAKSALKREDSIDDNTLYSHPPIHPNTTFPPVYDSSYITTTYPGTQAPTPETLVDGSINYNSDSNPYAVPSPYGDYGRDSSMHLDHPPNIHSEHHLPSQNLLNFGMMTNLELNEMDFGLLDSYNKMFMNPLGAAPMDFSHHVPASVAPTTISEEERQLPIKTAQLTLGVEAFQKSQWKWTPTHKDRGNAEHENLCMPSGTSPKLRVPAQRAIIDRLDPAARDRILAVILTTCNFANRIHAVSSFPSAEMLDTLMNLFFQQQAESTDSWLHPGSFSPSNASPELLTAIVAGGAILTPYPAVQKLGYALQEAVRVSIPKLFEANNSATRDLHTLQAYLIQIEISLWSGNKRRIEIAESFRQPLGTMLRRSGKYRRAQYPTIVPLLSDEGETLNSRWRSWIEQQQWARLVYQLFIHDIQGSMAYQVNPIISYAELSLPLPESRPLFFARSAEQWKQLYLSTPLCGNPRLPSLQDTLHTFPSITLQPATRIDLEFAELITLYGLWGRIWSYRQCQTIGRSNEHTPAHLLTNINKNILHPRFNTPQSRLLVEVLQMSVYVSLEDLQAFAGKEDEEECLRVYPILQSWIRGRESRLAILHAGQVLREACGFKRGQLTEFWAVMVYHAAITLWSYGALMMGERESSGTPLDEGEDEVVVLDGDLGGRGIEKFVEYGRGYPRISSHQVADTDVHSPGAVMEAVCRLLEGHCMEELEEKEHLPPLVENLMVLMEELGEAAEHGR</sequence>
<keyword evidence="5" id="KW-0539">Nucleus</keyword>
<dbReference type="InterPro" id="IPR007219">
    <property type="entry name" value="XnlR_reg_dom"/>
</dbReference>
<reference evidence="8 9" key="1">
    <citation type="journal article" date="2013" name="PLoS Genet.">
        <title>The genome and development-dependent transcriptomes of Pyronema confluens: a window into fungal evolution.</title>
        <authorList>
            <person name="Traeger S."/>
            <person name="Altegoer F."/>
            <person name="Freitag M."/>
            <person name="Gabaldon T."/>
            <person name="Kempken F."/>
            <person name="Kumar A."/>
            <person name="Marcet-Houben M."/>
            <person name="Poggeler S."/>
            <person name="Stajich J.E."/>
            <person name="Nowrousian M."/>
        </authorList>
    </citation>
    <scope>NUCLEOTIDE SEQUENCE [LARGE SCALE GENOMIC DNA]</scope>
    <source>
        <strain evidence="9">CBS 100304</strain>
        <tissue evidence="8">Vegetative mycelium</tissue>
    </source>
</reference>
<keyword evidence="1" id="KW-0479">Metal-binding</keyword>
<evidence type="ECO:0000256" key="1">
    <source>
        <dbReference type="ARBA" id="ARBA00022723"/>
    </source>
</evidence>
<evidence type="ECO:0000256" key="6">
    <source>
        <dbReference type="SAM" id="MobiDB-lite"/>
    </source>
</evidence>
<dbReference type="Pfam" id="PF00172">
    <property type="entry name" value="Zn_clus"/>
    <property type="match status" value="1"/>
</dbReference>
<dbReference type="Proteomes" id="UP000018144">
    <property type="component" value="Unassembled WGS sequence"/>
</dbReference>
<dbReference type="CDD" id="cd00067">
    <property type="entry name" value="GAL4"/>
    <property type="match status" value="1"/>
</dbReference>
<protein>
    <submittedName>
        <fullName evidence="8">Similar to C2H2 type zinc finger domain protein [Aspergillus kawachii IFO 4308] acc. no. GAA86030</fullName>
    </submittedName>
</protein>
<evidence type="ECO:0000259" key="7">
    <source>
        <dbReference type="PROSITE" id="PS50048"/>
    </source>
</evidence>
<dbReference type="InterPro" id="IPR036864">
    <property type="entry name" value="Zn2-C6_fun-type_DNA-bd_sf"/>
</dbReference>
<dbReference type="AlphaFoldDB" id="U4L1J1"/>
<organism evidence="8 9">
    <name type="scientific">Pyronema omphalodes (strain CBS 100304)</name>
    <name type="common">Pyronema confluens</name>
    <dbReference type="NCBI Taxonomy" id="1076935"/>
    <lineage>
        <taxon>Eukaryota</taxon>
        <taxon>Fungi</taxon>
        <taxon>Dikarya</taxon>
        <taxon>Ascomycota</taxon>
        <taxon>Pezizomycotina</taxon>
        <taxon>Pezizomycetes</taxon>
        <taxon>Pezizales</taxon>
        <taxon>Pyronemataceae</taxon>
        <taxon>Pyronema</taxon>
    </lineage>
</organism>
<dbReference type="SMART" id="SM00066">
    <property type="entry name" value="GAL4"/>
    <property type="match status" value="1"/>
</dbReference>
<keyword evidence="3" id="KW-0805">Transcription regulation</keyword>
<dbReference type="PROSITE" id="PS50048">
    <property type="entry name" value="ZN2_CY6_FUNGAL_2"/>
    <property type="match status" value="1"/>
</dbReference>